<dbReference type="EMBL" id="MU393602">
    <property type="protein sequence ID" value="KAI4860041.1"/>
    <property type="molecule type" value="Genomic_DNA"/>
</dbReference>
<comment type="caution">
    <text evidence="1">The sequence shown here is derived from an EMBL/GenBank/DDBJ whole genome shotgun (WGS) entry which is preliminary data.</text>
</comment>
<keyword evidence="2" id="KW-1185">Reference proteome</keyword>
<dbReference type="Proteomes" id="UP001497700">
    <property type="component" value="Unassembled WGS sequence"/>
</dbReference>
<reference evidence="1 2" key="1">
    <citation type="journal article" date="2022" name="New Phytol.">
        <title>Ecological generalism drives hyperdiversity of secondary metabolite gene clusters in xylarialean endophytes.</title>
        <authorList>
            <person name="Franco M.E.E."/>
            <person name="Wisecaver J.H."/>
            <person name="Arnold A.E."/>
            <person name="Ju Y.M."/>
            <person name="Slot J.C."/>
            <person name="Ahrendt S."/>
            <person name="Moore L.P."/>
            <person name="Eastman K.E."/>
            <person name="Scott K."/>
            <person name="Konkel Z."/>
            <person name="Mondo S.J."/>
            <person name="Kuo A."/>
            <person name="Hayes R.D."/>
            <person name="Haridas S."/>
            <person name="Andreopoulos B."/>
            <person name="Riley R."/>
            <person name="LaButti K."/>
            <person name="Pangilinan J."/>
            <person name="Lipzen A."/>
            <person name="Amirebrahimi M."/>
            <person name="Yan J."/>
            <person name="Adam C."/>
            <person name="Keymanesh K."/>
            <person name="Ng V."/>
            <person name="Louie K."/>
            <person name="Northen T."/>
            <person name="Drula E."/>
            <person name="Henrissat B."/>
            <person name="Hsieh H.M."/>
            <person name="Youens-Clark K."/>
            <person name="Lutzoni F."/>
            <person name="Miadlikowska J."/>
            <person name="Eastwood D.C."/>
            <person name="Hamelin R.C."/>
            <person name="Grigoriev I.V."/>
            <person name="U'Ren J.M."/>
        </authorList>
    </citation>
    <scope>NUCLEOTIDE SEQUENCE [LARGE SCALE GENOMIC DNA]</scope>
    <source>
        <strain evidence="1 2">CBS 119005</strain>
    </source>
</reference>
<gene>
    <name evidence="1" type="ORF">F4820DRAFT_128820</name>
</gene>
<evidence type="ECO:0000313" key="2">
    <source>
        <dbReference type="Proteomes" id="UP001497700"/>
    </source>
</evidence>
<name>A0ACB9YLD5_9PEZI</name>
<evidence type="ECO:0000313" key="1">
    <source>
        <dbReference type="EMBL" id="KAI4860041.1"/>
    </source>
</evidence>
<protein>
    <submittedName>
        <fullName evidence="1">Uncharacterized protein</fullName>
    </submittedName>
</protein>
<accession>A0ACB9YLD5</accession>
<proteinExistence type="predicted"/>
<sequence length="181" mass="20706">MYALIATPRLSHVLCLTQQSFSISHHRFNLACHATCPTAILSRAANCDAVATDGFFHWRNRARELSPPACFDGWMGVTERLYHDDGSHIAFIRLLGRQESFAYSVESMGVVSSAGKMRRDMARIQRDVCVRCDCVLRTNLFHCNVTSYRLLDQMLILYERVFELVTGSIRLEQFKTLLRGR</sequence>
<organism evidence="1 2">
    <name type="scientific">Hypoxylon rubiginosum</name>
    <dbReference type="NCBI Taxonomy" id="110542"/>
    <lineage>
        <taxon>Eukaryota</taxon>
        <taxon>Fungi</taxon>
        <taxon>Dikarya</taxon>
        <taxon>Ascomycota</taxon>
        <taxon>Pezizomycotina</taxon>
        <taxon>Sordariomycetes</taxon>
        <taxon>Xylariomycetidae</taxon>
        <taxon>Xylariales</taxon>
        <taxon>Hypoxylaceae</taxon>
        <taxon>Hypoxylon</taxon>
    </lineage>
</organism>